<dbReference type="InterPro" id="IPR001609">
    <property type="entry name" value="Myosin_head_motor_dom-like"/>
</dbReference>
<evidence type="ECO:0000256" key="6">
    <source>
        <dbReference type="ARBA" id="ARBA00023273"/>
    </source>
</evidence>
<keyword evidence="4" id="KW-0677">Repeat</keyword>
<protein>
    <recommendedName>
        <fullName evidence="8">Myosin motor domain-containing protein</fullName>
    </recommendedName>
</protein>
<feature type="non-terminal residue" evidence="9">
    <location>
        <position position="226"/>
    </location>
</feature>
<dbReference type="Pfam" id="PF00063">
    <property type="entry name" value="Myosin_head"/>
    <property type="match status" value="1"/>
</dbReference>
<accession>A0A2G9S3X1</accession>
<dbReference type="OrthoDB" id="6108017at2759"/>
<keyword evidence="7" id="KW-0518">Myosin</keyword>
<dbReference type="AlphaFoldDB" id="A0A2G9S3X1"/>
<dbReference type="Proteomes" id="UP000228934">
    <property type="component" value="Unassembled WGS sequence"/>
</dbReference>
<dbReference type="PANTHER" id="PTHR46256">
    <property type="entry name" value="AGAP011099-PA"/>
    <property type="match status" value="1"/>
</dbReference>
<dbReference type="GO" id="GO:0004674">
    <property type="term" value="F:protein serine/threonine kinase activity"/>
    <property type="evidence" value="ECO:0007669"/>
    <property type="project" value="TreeGrafter"/>
</dbReference>
<keyword evidence="6" id="KW-0966">Cell projection</keyword>
<dbReference type="GO" id="GO:0000146">
    <property type="term" value="F:microfilament motor activity"/>
    <property type="evidence" value="ECO:0007669"/>
    <property type="project" value="TreeGrafter"/>
</dbReference>
<evidence type="ECO:0000256" key="2">
    <source>
        <dbReference type="ARBA" id="ARBA00004316"/>
    </source>
</evidence>
<dbReference type="EMBL" id="KV928677">
    <property type="protein sequence ID" value="PIO34832.1"/>
    <property type="molecule type" value="Genomic_DNA"/>
</dbReference>
<dbReference type="PRINTS" id="PR00193">
    <property type="entry name" value="MYOSINHEAVY"/>
</dbReference>
<evidence type="ECO:0000256" key="4">
    <source>
        <dbReference type="ARBA" id="ARBA00022737"/>
    </source>
</evidence>
<comment type="caution">
    <text evidence="7">Lacks conserved residue(s) required for the propagation of feature annotation.</text>
</comment>
<evidence type="ECO:0000256" key="1">
    <source>
        <dbReference type="ARBA" id="ARBA00004245"/>
    </source>
</evidence>
<dbReference type="Gene3D" id="1.20.120.720">
    <property type="entry name" value="Myosin VI head, motor domain, U50 subdomain"/>
    <property type="match status" value="1"/>
</dbReference>
<comment type="similarity">
    <text evidence="7">Belongs to the TRAFAC class myosin-kinesin ATPase superfamily. Myosin family.</text>
</comment>
<dbReference type="GO" id="GO:0005524">
    <property type="term" value="F:ATP binding"/>
    <property type="evidence" value="ECO:0007669"/>
    <property type="project" value="InterPro"/>
</dbReference>
<feature type="domain" description="Myosin motor" evidence="8">
    <location>
        <begin position="1"/>
        <end position="226"/>
    </location>
</feature>
<dbReference type="InterPro" id="IPR027417">
    <property type="entry name" value="P-loop_NTPase"/>
</dbReference>
<keyword evidence="5" id="KW-0206">Cytoskeleton</keyword>
<keyword evidence="7" id="KW-0009">Actin-binding</keyword>
<dbReference type="GO" id="GO:0001917">
    <property type="term" value="C:photoreceptor inner segment"/>
    <property type="evidence" value="ECO:0007669"/>
    <property type="project" value="TreeGrafter"/>
</dbReference>
<dbReference type="InterPro" id="IPR052409">
    <property type="entry name" value="Myosin-III_kinase_activity"/>
</dbReference>
<evidence type="ECO:0000313" key="10">
    <source>
        <dbReference type="Proteomes" id="UP000228934"/>
    </source>
</evidence>
<evidence type="ECO:0000256" key="7">
    <source>
        <dbReference type="PROSITE-ProRule" id="PRU00782"/>
    </source>
</evidence>
<dbReference type="SUPFAM" id="SSF52540">
    <property type="entry name" value="P-loop containing nucleoside triphosphate hydrolases"/>
    <property type="match status" value="1"/>
</dbReference>
<dbReference type="GO" id="GO:0016459">
    <property type="term" value="C:myosin complex"/>
    <property type="evidence" value="ECO:0007669"/>
    <property type="project" value="UniProtKB-KW"/>
</dbReference>
<keyword evidence="3" id="KW-0963">Cytoplasm</keyword>
<dbReference type="SMART" id="SM00242">
    <property type="entry name" value="MYSc"/>
    <property type="match status" value="1"/>
</dbReference>
<dbReference type="FunFam" id="1.20.58.530:FF:000010">
    <property type="entry name" value="Myosin IIIA"/>
    <property type="match status" value="1"/>
</dbReference>
<dbReference type="GO" id="GO:0007605">
    <property type="term" value="P:sensory perception of sound"/>
    <property type="evidence" value="ECO:0007669"/>
    <property type="project" value="TreeGrafter"/>
</dbReference>
<gene>
    <name evidence="9" type="ORF">AB205_0193050</name>
</gene>
<organism evidence="9 10">
    <name type="scientific">Aquarana catesbeiana</name>
    <name type="common">American bullfrog</name>
    <name type="synonym">Rana catesbeiana</name>
    <dbReference type="NCBI Taxonomy" id="8400"/>
    <lineage>
        <taxon>Eukaryota</taxon>
        <taxon>Metazoa</taxon>
        <taxon>Chordata</taxon>
        <taxon>Craniata</taxon>
        <taxon>Vertebrata</taxon>
        <taxon>Euteleostomi</taxon>
        <taxon>Amphibia</taxon>
        <taxon>Batrachia</taxon>
        <taxon>Anura</taxon>
        <taxon>Neobatrachia</taxon>
        <taxon>Ranoidea</taxon>
        <taxon>Ranidae</taxon>
        <taxon>Aquarana</taxon>
    </lineage>
</organism>
<evidence type="ECO:0000313" key="9">
    <source>
        <dbReference type="EMBL" id="PIO34832.1"/>
    </source>
</evidence>
<sequence length="226" mass="25905">MFFFKAAALLSIGAEEFQEALTSHCVVTRGETIIRTNTVDKAGDVRDAMSKAFNAESGMNVGILDIFGFENFKRNSFEQLCINIANEQIQFYFNQHIFALEQMEYQSEGIDAALVKYEDNRPLLDMFLQKPMGLLSLLDEESRFPQATDQTLVDKFEDNLRFKYFWRPKCVELCFGIQHYAGKVLYDACGFLEKNRDTLPADIVVVLRTSENKLLQQLFSSPLTKT</sequence>
<keyword evidence="10" id="KW-1185">Reference proteome</keyword>
<reference evidence="10" key="1">
    <citation type="journal article" date="2017" name="Nat. Commun.">
        <title>The North American bullfrog draft genome provides insight into hormonal regulation of long noncoding RNA.</title>
        <authorList>
            <person name="Hammond S.A."/>
            <person name="Warren R.L."/>
            <person name="Vandervalk B.P."/>
            <person name="Kucuk E."/>
            <person name="Khan H."/>
            <person name="Gibb E.A."/>
            <person name="Pandoh P."/>
            <person name="Kirk H."/>
            <person name="Zhao Y."/>
            <person name="Jones M."/>
            <person name="Mungall A.J."/>
            <person name="Coope R."/>
            <person name="Pleasance S."/>
            <person name="Moore R.A."/>
            <person name="Holt R.A."/>
            <person name="Round J.M."/>
            <person name="Ohora S."/>
            <person name="Walle B.V."/>
            <person name="Veldhoen N."/>
            <person name="Helbing C.C."/>
            <person name="Birol I."/>
        </authorList>
    </citation>
    <scope>NUCLEOTIDE SEQUENCE [LARGE SCALE GENOMIC DNA]</scope>
</reference>
<evidence type="ECO:0000256" key="3">
    <source>
        <dbReference type="ARBA" id="ARBA00022490"/>
    </source>
</evidence>
<dbReference type="PROSITE" id="PS51456">
    <property type="entry name" value="MYOSIN_MOTOR"/>
    <property type="match status" value="1"/>
</dbReference>
<dbReference type="GO" id="GO:0030832">
    <property type="term" value="P:regulation of actin filament length"/>
    <property type="evidence" value="ECO:0007669"/>
    <property type="project" value="TreeGrafter"/>
</dbReference>
<dbReference type="GO" id="GO:0051491">
    <property type="term" value="P:positive regulation of filopodium assembly"/>
    <property type="evidence" value="ECO:0007669"/>
    <property type="project" value="TreeGrafter"/>
</dbReference>
<dbReference type="GO" id="GO:0032426">
    <property type="term" value="C:stereocilium tip"/>
    <property type="evidence" value="ECO:0007669"/>
    <property type="project" value="TreeGrafter"/>
</dbReference>
<dbReference type="GO" id="GO:0032433">
    <property type="term" value="C:filopodium tip"/>
    <property type="evidence" value="ECO:0007669"/>
    <property type="project" value="TreeGrafter"/>
</dbReference>
<evidence type="ECO:0000256" key="5">
    <source>
        <dbReference type="ARBA" id="ARBA00023212"/>
    </source>
</evidence>
<dbReference type="Gene3D" id="1.20.58.530">
    <property type="match status" value="1"/>
</dbReference>
<proteinExistence type="inferred from homology"/>
<comment type="subcellular location">
    <subcellularLocation>
        <location evidence="2">Cell projection</location>
    </subcellularLocation>
    <subcellularLocation>
        <location evidence="1">Cytoplasm</location>
        <location evidence="1">Cytoskeleton</location>
    </subcellularLocation>
</comment>
<dbReference type="PANTHER" id="PTHR46256:SF1">
    <property type="entry name" value="MYOSIN-IIIB"/>
    <property type="match status" value="1"/>
</dbReference>
<evidence type="ECO:0000259" key="8">
    <source>
        <dbReference type="PROSITE" id="PS51456"/>
    </source>
</evidence>
<dbReference type="GO" id="GO:0003779">
    <property type="term" value="F:actin binding"/>
    <property type="evidence" value="ECO:0007669"/>
    <property type="project" value="UniProtKB-KW"/>
</dbReference>
<name>A0A2G9S3X1_AQUCT</name>
<keyword evidence="7" id="KW-0505">Motor protein</keyword>